<dbReference type="Pfam" id="PF17962">
    <property type="entry name" value="bMG6"/>
    <property type="match status" value="1"/>
</dbReference>
<dbReference type="RefSeq" id="WP_057952547.1">
    <property type="nucleotide sequence ID" value="NZ_CP013118.1"/>
</dbReference>
<dbReference type="InterPro" id="IPR051802">
    <property type="entry name" value="YfhM-like"/>
</dbReference>
<comment type="similarity">
    <text evidence="1">Belongs to the protease inhibitor I39 (alpha-2-macroglobulin) family. Bacterial alpha-2-macroglobulin subfamily.</text>
</comment>
<proteinExistence type="inferred from homology"/>
<dbReference type="STRING" id="1307839.L21SP5_01402"/>
<dbReference type="InterPro" id="IPR041462">
    <property type="entry name" value="Bact_A2M_MG6"/>
</dbReference>
<gene>
    <name evidence="5" type="ORF">L21SP5_01402</name>
</gene>
<feature type="domain" description="Alpha-2-macroglobulin bait region" evidence="3">
    <location>
        <begin position="970"/>
        <end position="1112"/>
    </location>
</feature>
<dbReference type="InterPro" id="IPR041246">
    <property type="entry name" value="Bact_MG10"/>
</dbReference>
<dbReference type="SUPFAM" id="SSF48239">
    <property type="entry name" value="Terpenoid cyclases/Protein prenyltransferases"/>
    <property type="match status" value="1"/>
</dbReference>
<dbReference type="InterPro" id="IPR011625">
    <property type="entry name" value="A2M_N_BRD"/>
</dbReference>
<evidence type="ECO:0000256" key="1">
    <source>
        <dbReference type="ARBA" id="ARBA00010556"/>
    </source>
</evidence>
<dbReference type="PATRIC" id="fig|1307839.3.peg.1499"/>
<keyword evidence="2" id="KW-0732">Signal</keyword>
<evidence type="ECO:0000313" key="5">
    <source>
        <dbReference type="EMBL" id="ALO15052.1"/>
    </source>
</evidence>
<dbReference type="Pfam" id="PF00207">
    <property type="entry name" value="A2M"/>
    <property type="match status" value="1"/>
</dbReference>
<dbReference type="SMART" id="SM01419">
    <property type="entry name" value="Thiol-ester_cl"/>
    <property type="match status" value="1"/>
</dbReference>
<evidence type="ECO:0000259" key="4">
    <source>
        <dbReference type="SMART" id="SM01360"/>
    </source>
</evidence>
<feature type="domain" description="Alpha-2-macroglobulin" evidence="4">
    <location>
        <begin position="1176"/>
        <end position="1265"/>
    </location>
</feature>
<evidence type="ECO:0000259" key="3">
    <source>
        <dbReference type="SMART" id="SM01359"/>
    </source>
</evidence>
<dbReference type="PANTHER" id="PTHR40094:SF1">
    <property type="entry name" value="UBIQUITIN DOMAIN-CONTAINING PROTEIN"/>
    <property type="match status" value="1"/>
</dbReference>
<organism evidence="5 6">
    <name type="scientific">Salinivirga cyanobacteriivorans</name>
    <dbReference type="NCBI Taxonomy" id="1307839"/>
    <lineage>
        <taxon>Bacteria</taxon>
        <taxon>Pseudomonadati</taxon>
        <taxon>Bacteroidota</taxon>
        <taxon>Bacteroidia</taxon>
        <taxon>Bacteroidales</taxon>
        <taxon>Salinivirgaceae</taxon>
        <taxon>Salinivirga</taxon>
    </lineage>
</organism>
<dbReference type="InterPro" id="IPR008930">
    <property type="entry name" value="Terpenoid_cyclase/PrenylTrfase"/>
</dbReference>
<dbReference type="Pfam" id="PF01835">
    <property type="entry name" value="MG2"/>
    <property type="match status" value="1"/>
</dbReference>
<dbReference type="PANTHER" id="PTHR40094">
    <property type="entry name" value="ALPHA-2-MACROGLOBULIN HOMOLOG"/>
    <property type="match status" value="1"/>
</dbReference>
<dbReference type="Pfam" id="PF07703">
    <property type="entry name" value="A2M_BRD"/>
    <property type="match status" value="1"/>
</dbReference>
<dbReference type="GO" id="GO:0004866">
    <property type="term" value="F:endopeptidase inhibitor activity"/>
    <property type="evidence" value="ECO:0007669"/>
    <property type="project" value="InterPro"/>
</dbReference>
<keyword evidence="6" id="KW-1185">Reference proteome</keyword>
<dbReference type="EMBL" id="CP013118">
    <property type="protein sequence ID" value="ALO15052.1"/>
    <property type="molecule type" value="Genomic_DNA"/>
</dbReference>
<name>A0A0S2HYZ4_9BACT</name>
<evidence type="ECO:0000256" key="2">
    <source>
        <dbReference type="ARBA" id="ARBA00022729"/>
    </source>
</evidence>
<dbReference type="CDD" id="cd02891">
    <property type="entry name" value="A2M_like"/>
    <property type="match status" value="1"/>
</dbReference>
<evidence type="ECO:0008006" key="7">
    <source>
        <dbReference type="Google" id="ProtNLM"/>
    </source>
</evidence>
<accession>A0A0S2HYZ4</accession>
<reference evidence="5 6" key="1">
    <citation type="submission" date="2015-11" db="EMBL/GenBank/DDBJ databases">
        <title>Description and complete genome sequence of a novel strain predominating in hypersaline microbial mats and representing a new family of the Bacteriodetes phylum.</title>
        <authorList>
            <person name="Spring S."/>
            <person name="Bunk B."/>
            <person name="Sproer C."/>
            <person name="Klenk H.-P."/>
        </authorList>
    </citation>
    <scope>NUCLEOTIDE SEQUENCE [LARGE SCALE GENOMIC DNA]</scope>
    <source>
        <strain evidence="5 6">L21-Spi-D4</strain>
    </source>
</reference>
<dbReference type="Gene3D" id="2.60.40.1930">
    <property type="match status" value="1"/>
</dbReference>
<dbReference type="InterPro" id="IPR021868">
    <property type="entry name" value="Alpha_2_Macroglob_MG3"/>
</dbReference>
<dbReference type="SMART" id="SM01359">
    <property type="entry name" value="A2M_N_2"/>
    <property type="match status" value="1"/>
</dbReference>
<dbReference type="Gene3D" id="2.60.40.3710">
    <property type="match status" value="1"/>
</dbReference>
<protein>
    <recommendedName>
        <fullName evidence="7">Alpha-2-macroglobulin family protein</fullName>
    </recommendedName>
</protein>
<dbReference type="InterPro" id="IPR001599">
    <property type="entry name" value="Macroglobln_a2"/>
</dbReference>
<dbReference type="Pfam" id="PF11974">
    <property type="entry name" value="bMG3"/>
    <property type="match status" value="1"/>
</dbReference>
<dbReference type="InterPro" id="IPR002890">
    <property type="entry name" value="MG2"/>
</dbReference>
<dbReference type="KEGG" id="blq:L21SP5_01402"/>
<dbReference type="Pfam" id="PF17973">
    <property type="entry name" value="bMG10"/>
    <property type="match status" value="1"/>
</dbReference>
<evidence type="ECO:0000313" key="6">
    <source>
        <dbReference type="Proteomes" id="UP000064893"/>
    </source>
</evidence>
<sequence length="1835" mass="207245">MNRKTLFITIGALLAVAIALYFIVFASSGEQNRQTYARWISAHTSGTVSAHSAVKVYFTQNIVSVDQTGIALSDGAFEISPKTKGQAIWVQPNVLEYTPAEPFKNGTQYHVEVDLSEMVDSLKVDAYEFDFNVIEQNFNIEIEGLAPVDIQKADMLKVYGSLKLADKAEADVVGKMLQATVGDKSYKVKWEADKSGRFFQFTIDSIARTEASKVLTIQYTGEPLNISNKGTTTYKIPSKNEFIITGFKVQQHPDQQVVLYFSDPIKRYQELSGLVGFGEVDDYQVDVAGNRLIIQPVKRQKIQDQLTIRRGIESTNGKTLSTDTVFNILFEELKPAVRAKSDDVILPPGEQGALFAFEAVNLKAVDVRVYRVYENNIIQFLQVNSLDDNRQLNRVGMPVFEQTVMLEQFANTDLGQWNTYYIDLNKIVEQAPGALYHVQIGFRKENAITQCDELAADKKAQIASERFWKNFSSYSYGNSYSWRHRDDPCHEYYYGFRRAMKHNFMISDIGVIAKAGEGEHLTVFATRLSTTEVLSGATVEVLNYQQQVLKDGKTDANGKIEFVGSEDPYFVKVTDGNHATYLSMSSSEALSYSHFPTDGVVVREGMKGFLYNERGVYRPGDTIYAGFMLHDLTGNLPGNIPVTIELYNARSQLAGKKVLSRNAADHYLVHFPSSSDDETGTWRIKVLVGSRTFTKSIAVETVKPNRLKLDIDTPEKLLADEKQDIGLHVEWLHGAPVSNLKVTVEGAATKSRLRFDDWPGYEFNHQEQQLSTPPQMYFEGKLDANGDAKISPYIPKSQELPAKVALSYFFKVFEPNGNFSIASARQQYFPYTSYVGIRLPEPTGRYNMYQTDKEIAVDLAATNVKGEKMSSTVRAKVKVYKVAWSWWWESASDFGYRYRRYKKLKKTDYVNIKNGRATYNLSMDRNEWGRYLIEVTNMRNQQVASKFIYFDWPSIAGRSNRPDGVSQNMLRFATDKEQYETGEKVSLSFPTEAGGKALVSIENGVKVIEDYWVDTQDGETSFSFKATPQMSPNCYINIHYLQSYSQTANDLPLRLYGVAGIKVTDPEKKIYPVIEMDGTIESGEEFEITISEQYGKAMNYSIAIVDEGLLALTNFTTPDPYAHFFSHEALGVMTYDIFDWVIGAFSSTIERVIGIGGGAMGDKDPSQVADQRFKPVVIVEGPFNLESGKSYTHKMKLPPYIGEVRTMVVARSKQAFGKAERSTKVKSPLMVMATAPRKLVMKDQFVLPVNVFRDQASGGSVTLEVKHDNNISVDNPKRRISFESGQQEKMIYFDCVAGKSPGSTKFSIHAMDGSYTAMEPLFVEIYNPTPVIYNVNYVRLDDNESRTVAIDPIGAPGTNDFTAEIATMPPFNIQKHFHYLLNYPHGCIEQTVSGVFGLVYAPKIIQLTDKSAQRMKDKIAAALQKLRKFQTNSGGLAYWPGSRNVNEWSTNYAGHFMLVAREAGYQVDRGLLNKWIRYQKTMARNWVDNGPTSRYNQAYRLYTLALADKPARGPMNRLRSIEDLHPAVQWRLAAAYAVAGRERAAEKLITSLSVAEPIETIRYTYGSSLREQAMVLQTLDYLGKETEAFNLIAEMSDAMIEDRWYSTQTRAWVMYAIADFYRKRDVARKIDLTYAVNNGKKNTVQSSKHVASVDFPLEFSLSQNIRFTNQSGGEIFLQMISQGKPLPKEMAGGASNLSIDVQYLDFNQNPVSVSQIDQTTDFIAQIKVRHPGVRRAYKDLALTFTAPGGWEIINTRFTDFDGEINKSNYTYRDFRDTRVMTYFDLAKSQEKVFYIKLNASYPGRFYLAPVSVEAMYDHTINARTDSKFVEVKRKE</sequence>
<dbReference type="Gene3D" id="1.50.10.20">
    <property type="match status" value="1"/>
</dbReference>
<dbReference type="Proteomes" id="UP000064893">
    <property type="component" value="Chromosome"/>
</dbReference>
<dbReference type="SMART" id="SM01360">
    <property type="entry name" value="A2M"/>
    <property type="match status" value="1"/>
</dbReference>
<dbReference type="Pfam" id="PF17972">
    <property type="entry name" value="bMG5"/>
    <property type="match status" value="1"/>
</dbReference>
<dbReference type="InterPro" id="IPR041203">
    <property type="entry name" value="Bact_A2M_MG5"/>
</dbReference>
<dbReference type="InterPro" id="IPR047565">
    <property type="entry name" value="Alpha-macroglob_thiol-ester_cl"/>
</dbReference>